<dbReference type="Proteomes" id="UP001162162">
    <property type="component" value="Unassembled WGS sequence"/>
</dbReference>
<sequence length="310" mass="34978">MLLWQLIRKIAQRRGKSNDNTLLRGPPENYPENTEEVIDAAELENPPLPSKYELEEFGNYIKNIQDTALKIVKLQEIAKSKGKLSESEEAKYKQHMESLNKSAQSLAEMQEESNPLDFESREGLGAWFERRAASSNKKDKNKKKEEEDKKRKEEERKRKEEESKKKKDEEEKRKKEEEKKKKEEEDKKRKEEEEKRKEEEKEEEIDEEEEDNDSITINLPPEDASVAEAKPVGLAVAGEGGVAASKPIATAVVGPGGLAIARPVGTAIAGVSPEQALVPIYVEGYTPGKKPTTTSGNKQISSSEFLSRLI</sequence>
<comment type="caution">
    <text evidence="3">The sequence shown here is derived from an EMBL/GenBank/DDBJ whole genome shotgun (WGS) entry which is preliminary data.</text>
</comment>
<dbReference type="InterPro" id="IPR031942">
    <property type="entry name" value="DUF4774"/>
</dbReference>
<gene>
    <name evidence="3" type="ORF">NQ318_014279</name>
</gene>
<feature type="compositionally biased region" description="Basic and acidic residues" evidence="1">
    <location>
        <begin position="80"/>
        <end position="98"/>
    </location>
</feature>
<proteinExistence type="predicted"/>
<evidence type="ECO:0000313" key="3">
    <source>
        <dbReference type="EMBL" id="KAJ8956864.1"/>
    </source>
</evidence>
<feature type="compositionally biased region" description="Polar residues" evidence="1">
    <location>
        <begin position="291"/>
        <end position="310"/>
    </location>
</feature>
<organism evidence="3 4">
    <name type="scientific">Aromia moschata</name>
    <dbReference type="NCBI Taxonomy" id="1265417"/>
    <lineage>
        <taxon>Eukaryota</taxon>
        <taxon>Metazoa</taxon>
        <taxon>Ecdysozoa</taxon>
        <taxon>Arthropoda</taxon>
        <taxon>Hexapoda</taxon>
        <taxon>Insecta</taxon>
        <taxon>Pterygota</taxon>
        <taxon>Neoptera</taxon>
        <taxon>Endopterygota</taxon>
        <taxon>Coleoptera</taxon>
        <taxon>Polyphaga</taxon>
        <taxon>Cucujiformia</taxon>
        <taxon>Chrysomeloidea</taxon>
        <taxon>Cerambycidae</taxon>
        <taxon>Cerambycinae</taxon>
        <taxon>Callichromatini</taxon>
        <taxon>Aromia</taxon>
    </lineage>
</organism>
<dbReference type="EMBL" id="JAPWTK010000027">
    <property type="protein sequence ID" value="KAJ8956864.1"/>
    <property type="molecule type" value="Genomic_DNA"/>
</dbReference>
<protein>
    <recommendedName>
        <fullName evidence="2">DUF4774 domain-containing protein</fullName>
    </recommendedName>
</protein>
<dbReference type="AlphaFoldDB" id="A0AAV8YYJ2"/>
<evidence type="ECO:0000256" key="1">
    <source>
        <dbReference type="SAM" id="MobiDB-lite"/>
    </source>
</evidence>
<feature type="region of interest" description="Disordered" evidence="1">
    <location>
        <begin position="80"/>
        <end position="220"/>
    </location>
</feature>
<feature type="region of interest" description="Disordered" evidence="1">
    <location>
        <begin position="286"/>
        <end position="310"/>
    </location>
</feature>
<feature type="domain" description="DUF4774" evidence="2">
    <location>
        <begin position="226"/>
        <end position="273"/>
    </location>
</feature>
<dbReference type="Pfam" id="PF15999">
    <property type="entry name" value="DUF4774"/>
    <property type="match status" value="1"/>
</dbReference>
<name>A0AAV8YYJ2_9CUCU</name>
<feature type="non-terminal residue" evidence="3">
    <location>
        <position position="310"/>
    </location>
</feature>
<feature type="compositionally biased region" description="Acidic residues" evidence="1">
    <location>
        <begin position="200"/>
        <end position="213"/>
    </location>
</feature>
<feature type="compositionally biased region" description="Basic and acidic residues" evidence="1">
    <location>
        <begin position="118"/>
        <end position="199"/>
    </location>
</feature>
<evidence type="ECO:0000313" key="4">
    <source>
        <dbReference type="Proteomes" id="UP001162162"/>
    </source>
</evidence>
<reference evidence="3" key="1">
    <citation type="journal article" date="2023" name="Insect Mol. Biol.">
        <title>Genome sequencing provides insights into the evolution of gene families encoding plant cell wall-degrading enzymes in longhorned beetles.</title>
        <authorList>
            <person name="Shin N.R."/>
            <person name="Okamura Y."/>
            <person name="Kirsch R."/>
            <person name="Pauchet Y."/>
        </authorList>
    </citation>
    <scope>NUCLEOTIDE SEQUENCE</scope>
    <source>
        <strain evidence="3">AMC_N1</strain>
    </source>
</reference>
<keyword evidence="4" id="KW-1185">Reference proteome</keyword>
<evidence type="ECO:0000259" key="2">
    <source>
        <dbReference type="Pfam" id="PF15999"/>
    </source>
</evidence>
<accession>A0AAV8YYJ2</accession>